<gene>
    <name evidence="1" type="ORF">V5O48_016078</name>
</gene>
<organism evidence="1 2">
    <name type="scientific">Marasmius crinis-equi</name>
    <dbReference type="NCBI Taxonomy" id="585013"/>
    <lineage>
        <taxon>Eukaryota</taxon>
        <taxon>Fungi</taxon>
        <taxon>Dikarya</taxon>
        <taxon>Basidiomycota</taxon>
        <taxon>Agaricomycotina</taxon>
        <taxon>Agaricomycetes</taxon>
        <taxon>Agaricomycetidae</taxon>
        <taxon>Agaricales</taxon>
        <taxon>Marasmiineae</taxon>
        <taxon>Marasmiaceae</taxon>
        <taxon>Marasmius</taxon>
    </lineage>
</organism>
<accession>A0ABR3ESP9</accession>
<keyword evidence="2" id="KW-1185">Reference proteome</keyword>
<proteinExistence type="predicted"/>
<sequence length="255" mass="29797">MPPPLKAFPSREPQIPFTINEIRQIARRTIRLIDEVGYGCYLFGSAACHSYCYTNQTPRIPKDLDFVVFDPQNTVDAEALKKEIERRDERFYRVKAKDPKATHHPFWFSFSSPPDLTRSIKIDLVPSGVKGSILKIPDIPAGELVTLQARSMRDIRLMPLVALLIMKLKGWRDHRLAPKRRLWRKMFQDVEDIHNLIIESVRRNETITSAESYLPARFIKRGKADAKYFLRKNPEVREDRVMMRRWVKVGLVKPN</sequence>
<dbReference type="EMBL" id="JBAHYK010002064">
    <property type="protein sequence ID" value="KAL0565940.1"/>
    <property type="molecule type" value="Genomic_DNA"/>
</dbReference>
<evidence type="ECO:0000313" key="1">
    <source>
        <dbReference type="EMBL" id="KAL0565940.1"/>
    </source>
</evidence>
<comment type="caution">
    <text evidence="1">The sequence shown here is derived from an EMBL/GenBank/DDBJ whole genome shotgun (WGS) entry which is preliminary data.</text>
</comment>
<evidence type="ECO:0008006" key="3">
    <source>
        <dbReference type="Google" id="ProtNLM"/>
    </source>
</evidence>
<evidence type="ECO:0000313" key="2">
    <source>
        <dbReference type="Proteomes" id="UP001465976"/>
    </source>
</evidence>
<reference evidence="1 2" key="1">
    <citation type="submission" date="2024-02" db="EMBL/GenBank/DDBJ databases">
        <title>A draft genome for the cacao thread blight pathogen Marasmius crinis-equi.</title>
        <authorList>
            <person name="Cohen S.P."/>
            <person name="Baruah I.K."/>
            <person name="Amoako-Attah I."/>
            <person name="Bukari Y."/>
            <person name="Meinhardt L.W."/>
            <person name="Bailey B.A."/>
        </authorList>
    </citation>
    <scope>NUCLEOTIDE SEQUENCE [LARGE SCALE GENOMIC DNA]</scope>
    <source>
        <strain evidence="1 2">GH-76</strain>
    </source>
</reference>
<protein>
    <recommendedName>
        <fullName evidence="3">Nucleotidyltransferase family protein</fullName>
    </recommendedName>
</protein>
<name>A0ABR3ESP9_9AGAR</name>
<dbReference type="Proteomes" id="UP001465976">
    <property type="component" value="Unassembled WGS sequence"/>
</dbReference>